<dbReference type="OrthoDB" id="1306279at2759"/>
<sequence>MRIGNGKWLYDQEGFAGATNDFYTKQFTMQIARGDYEMLNEILQVVSGDKNEELQEMPMKEEVRSAVMGLNQHSVWARWNDRGFNQSVWEIIGDDIHKMYYEDDQYPMQKYKEILGQKGNKEKSAIYLHHSVHGGDLVVAEMCKFKIPMDDMLRRWGMEGPSRCWCCDKPDHETMSHVIQVKWEYPPTRSIKYNTNVASKGNQEIVRMHIVSGMRKEILYMKNESG</sequence>
<evidence type="ECO:0000313" key="2">
    <source>
        <dbReference type="EMBL" id="KAG5620602.1"/>
    </source>
</evidence>
<dbReference type="InterPro" id="IPR026960">
    <property type="entry name" value="RVT-Znf"/>
</dbReference>
<dbReference type="Proteomes" id="UP000824120">
    <property type="component" value="Chromosome 2"/>
</dbReference>
<name>A0A9J6A8H6_SOLCO</name>
<reference evidence="2 3" key="1">
    <citation type="submission" date="2020-09" db="EMBL/GenBank/DDBJ databases">
        <title>De no assembly of potato wild relative species, Solanum commersonii.</title>
        <authorList>
            <person name="Cho K."/>
        </authorList>
    </citation>
    <scope>NUCLEOTIDE SEQUENCE [LARGE SCALE GENOMIC DNA]</scope>
    <source>
        <strain evidence="2">LZ3.2</strain>
        <tissue evidence="2">Leaf</tissue>
    </source>
</reference>
<proteinExistence type="predicted"/>
<evidence type="ECO:0000313" key="3">
    <source>
        <dbReference type="Proteomes" id="UP000824120"/>
    </source>
</evidence>
<dbReference type="Pfam" id="PF13966">
    <property type="entry name" value="zf-RVT"/>
    <property type="match status" value="1"/>
</dbReference>
<dbReference type="AlphaFoldDB" id="A0A9J6A8H6"/>
<evidence type="ECO:0000259" key="1">
    <source>
        <dbReference type="Pfam" id="PF13966"/>
    </source>
</evidence>
<gene>
    <name evidence="2" type="ORF">H5410_005820</name>
</gene>
<dbReference type="EMBL" id="JACXVP010000002">
    <property type="protein sequence ID" value="KAG5620602.1"/>
    <property type="molecule type" value="Genomic_DNA"/>
</dbReference>
<comment type="caution">
    <text evidence="2">The sequence shown here is derived from an EMBL/GenBank/DDBJ whole genome shotgun (WGS) entry which is preliminary data.</text>
</comment>
<protein>
    <recommendedName>
        <fullName evidence="1">Reverse transcriptase zinc-binding domain-containing protein</fullName>
    </recommendedName>
</protein>
<feature type="domain" description="Reverse transcriptase zinc-binding" evidence="1">
    <location>
        <begin position="138"/>
        <end position="179"/>
    </location>
</feature>
<accession>A0A9J6A8H6</accession>
<organism evidence="2 3">
    <name type="scientific">Solanum commersonii</name>
    <name type="common">Commerson's wild potato</name>
    <name type="synonym">Commerson's nightshade</name>
    <dbReference type="NCBI Taxonomy" id="4109"/>
    <lineage>
        <taxon>Eukaryota</taxon>
        <taxon>Viridiplantae</taxon>
        <taxon>Streptophyta</taxon>
        <taxon>Embryophyta</taxon>
        <taxon>Tracheophyta</taxon>
        <taxon>Spermatophyta</taxon>
        <taxon>Magnoliopsida</taxon>
        <taxon>eudicotyledons</taxon>
        <taxon>Gunneridae</taxon>
        <taxon>Pentapetalae</taxon>
        <taxon>asterids</taxon>
        <taxon>lamiids</taxon>
        <taxon>Solanales</taxon>
        <taxon>Solanaceae</taxon>
        <taxon>Solanoideae</taxon>
        <taxon>Solaneae</taxon>
        <taxon>Solanum</taxon>
    </lineage>
</organism>
<keyword evidence="3" id="KW-1185">Reference proteome</keyword>